<feature type="domain" description="JmjC" evidence="13">
    <location>
        <begin position="278"/>
        <end position="442"/>
    </location>
</feature>
<evidence type="ECO:0000256" key="2">
    <source>
        <dbReference type="ARBA" id="ARBA00004123"/>
    </source>
</evidence>
<evidence type="ECO:0000256" key="12">
    <source>
        <dbReference type="SAM" id="MobiDB-lite"/>
    </source>
</evidence>
<comment type="similarity">
    <text evidence="11">Belongs to the JMJD6 family.</text>
</comment>
<evidence type="ECO:0000256" key="4">
    <source>
        <dbReference type="ARBA" id="ARBA00022853"/>
    </source>
</evidence>
<evidence type="ECO:0000256" key="7">
    <source>
        <dbReference type="ARBA" id="ARBA00023004"/>
    </source>
</evidence>
<keyword evidence="7" id="KW-0408">Iron</keyword>
<evidence type="ECO:0000256" key="3">
    <source>
        <dbReference type="ARBA" id="ARBA00022723"/>
    </source>
</evidence>
<evidence type="ECO:0000256" key="5">
    <source>
        <dbReference type="ARBA" id="ARBA00022964"/>
    </source>
</evidence>
<dbReference type="SMART" id="SM00558">
    <property type="entry name" value="JmjC"/>
    <property type="match status" value="1"/>
</dbReference>
<keyword evidence="10" id="KW-0539">Nucleus</keyword>
<dbReference type="Gene3D" id="1.20.1280.270">
    <property type="match status" value="1"/>
</dbReference>
<dbReference type="Gene3D" id="2.60.120.650">
    <property type="entry name" value="Cupin"/>
    <property type="match status" value="1"/>
</dbReference>
<evidence type="ECO:0000313" key="15">
    <source>
        <dbReference type="Proteomes" id="UP001562425"/>
    </source>
</evidence>
<dbReference type="GO" id="GO:0051213">
    <property type="term" value="F:dioxygenase activity"/>
    <property type="evidence" value="ECO:0007669"/>
    <property type="project" value="UniProtKB-KW"/>
</dbReference>
<proteinExistence type="inferred from homology"/>
<evidence type="ECO:0000256" key="6">
    <source>
        <dbReference type="ARBA" id="ARBA00023002"/>
    </source>
</evidence>
<keyword evidence="6" id="KW-0560">Oxidoreductase</keyword>
<sequence length="522" mass="60012">MQSGRPKRTPTPQLKNVNQEHIVIVINSEEKQEVINEKRSIYGANIIEITFVCMQLNHVSDHERSNYGQFPIDPRRSTPIGRSNTTVKPSAIIQSRFLTSLRFVSVTTVRFGDFREGVHAKKKIRSSSGMSSEAGEVKLSHRTRKRVREVKRKARPELADKVAWMQLEYYRKFDKFREFEDNVERIHVDEVSPEQFIERYESIYKPVVIEGVQNGWKALEKWTTGRLAKKYRNQKFKCGEDNDGYSVKMKMKYYIEYMRSTTDDSPLYIFDSSFGEHHRRKKLLEDYDIPVYFRDDLFKHAGEERRPPYRWFVMGPGRSGTGIHIDPLGTSAWNALVKGHKRWCLFPTHTPKELLKVTGAIGGKQRDEAITWFNLIYPKTKQLDWPADCKPLEILQKPGETVFVPGGWWHVVLNLDDTVAVTQNFCSKTNFPVVWHKTVRGRPKLSKKWFKVLQELEPELALEAAKIDVGQSTGVASDSSSNSSSSSSSSSSESDSDSNTDSGQESLSARKTKKRRKTGMMA</sequence>
<evidence type="ECO:0000256" key="10">
    <source>
        <dbReference type="ARBA" id="ARBA00023242"/>
    </source>
</evidence>
<comment type="subcellular location">
    <subcellularLocation>
        <location evidence="2">Nucleus</location>
    </subcellularLocation>
</comment>
<evidence type="ECO:0000313" key="14">
    <source>
        <dbReference type="EMBL" id="KAL1390381.1"/>
    </source>
</evidence>
<gene>
    <name evidence="14" type="ORF">pipiens_003164</name>
</gene>
<feature type="region of interest" description="Disordered" evidence="12">
    <location>
        <begin position="471"/>
        <end position="522"/>
    </location>
</feature>
<keyword evidence="4" id="KW-0156">Chromatin regulator</keyword>
<dbReference type="AlphaFoldDB" id="A0ABD1D5G9"/>
<dbReference type="SUPFAM" id="SSF51197">
    <property type="entry name" value="Clavaminate synthase-like"/>
    <property type="match status" value="1"/>
</dbReference>
<protein>
    <recommendedName>
        <fullName evidence="13">JmjC domain-containing protein</fullName>
    </recommendedName>
</protein>
<comment type="caution">
    <text evidence="14">The sequence shown here is derived from an EMBL/GenBank/DDBJ whole genome shotgun (WGS) entry which is preliminary data.</text>
</comment>
<feature type="compositionally biased region" description="Low complexity" evidence="12">
    <location>
        <begin position="477"/>
        <end position="502"/>
    </location>
</feature>
<dbReference type="InterPro" id="IPR003347">
    <property type="entry name" value="JmjC_dom"/>
</dbReference>
<evidence type="ECO:0000259" key="13">
    <source>
        <dbReference type="PROSITE" id="PS51184"/>
    </source>
</evidence>
<name>A0ABD1D5G9_CULPP</name>
<keyword evidence="9" id="KW-0804">Transcription</keyword>
<dbReference type="GO" id="GO:0046872">
    <property type="term" value="F:metal ion binding"/>
    <property type="evidence" value="ECO:0007669"/>
    <property type="project" value="UniProtKB-KW"/>
</dbReference>
<accession>A0ABD1D5G9</accession>
<keyword evidence="5" id="KW-0223">Dioxygenase</keyword>
<reference evidence="14 15" key="1">
    <citation type="submission" date="2024-05" db="EMBL/GenBank/DDBJ databases">
        <title>Culex pipiens pipiens assembly and annotation.</title>
        <authorList>
            <person name="Alout H."/>
            <person name="Durand T."/>
        </authorList>
    </citation>
    <scope>NUCLEOTIDE SEQUENCE [LARGE SCALE GENOMIC DNA]</scope>
    <source>
        <strain evidence="14">HA-2024</strain>
        <tissue evidence="14">Whole body</tissue>
    </source>
</reference>
<dbReference type="GO" id="GO:0006325">
    <property type="term" value="P:chromatin organization"/>
    <property type="evidence" value="ECO:0007669"/>
    <property type="project" value="UniProtKB-KW"/>
</dbReference>
<keyword evidence="3" id="KW-0479">Metal-binding</keyword>
<dbReference type="GO" id="GO:0005634">
    <property type="term" value="C:nucleus"/>
    <property type="evidence" value="ECO:0007669"/>
    <property type="project" value="UniProtKB-SubCell"/>
</dbReference>
<keyword evidence="15" id="KW-1185">Reference proteome</keyword>
<feature type="compositionally biased region" description="Basic residues" evidence="12">
    <location>
        <begin position="510"/>
        <end position="522"/>
    </location>
</feature>
<feature type="region of interest" description="Disordered" evidence="12">
    <location>
        <begin position="125"/>
        <end position="146"/>
    </location>
</feature>
<evidence type="ECO:0000256" key="1">
    <source>
        <dbReference type="ARBA" id="ARBA00001954"/>
    </source>
</evidence>
<organism evidence="14 15">
    <name type="scientific">Culex pipiens pipiens</name>
    <name type="common">Northern house mosquito</name>
    <dbReference type="NCBI Taxonomy" id="38569"/>
    <lineage>
        <taxon>Eukaryota</taxon>
        <taxon>Metazoa</taxon>
        <taxon>Ecdysozoa</taxon>
        <taxon>Arthropoda</taxon>
        <taxon>Hexapoda</taxon>
        <taxon>Insecta</taxon>
        <taxon>Pterygota</taxon>
        <taxon>Neoptera</taxon>
        <taxon>Endopterygota</taxon>
        <taxon>Diptera</taxon>
        <taxon>Nematocera</taxon>
        <taxon>Culicoidea</taxon>
        <taxon>Culicidae</taxon>
        <taxon>Culicinae</taxon>
        <taxon>Culicini</taxon>
        <taxon>Culex</taxon>
        <taxon>Culex</taxon>
    </lineage>
</organism>
<evidence type="ECO:0000256" key="8">
    <source>
        <dbReference type="ARBA" id="ARBA00023015"/>
    </source>
</evidence>
<evidence type="ECO:0000256" key="11">
    <source>
        <dbReference type="ARBA" id="ARBA00038068"/>
    </source>
</evidence>
<dbReference type="PROSITE" id="PS51184">
    <property type="entry name" value="JMJC"/>
    <property type="match status" value="1"/>
</dbReference>
<dbReference type="EMBL" id="JBEHCU010007894">
    <property type="protein sequence ID" value="KAL1390381.1"/>
    <property type="molecule type" value="Genomic_DNA"/>
</dbReference>
<keyword evidence="8" id="KW-0805">Transcription regulation</keyword>
<evidence type="ECO:0000256" key="9">
    <source>
        <dbReference type="ARBA" id="ARBA00023163"/>
    </source>
</evidence>
<dbReference type="InterPro" id="IPR050910">
    <property type="entry name" value="JMJD6_ArgDemeth/LysHydrox"/>
</dbReference>
<comment type="cofactor">
    <cofactor evidence="1">
        <name>Fe(2+)</name>
        <dbReference type="ChEBI" id="CHEBI:29033"/>
    </cofactor>
</comment>
<dbReference type="Proteomes" id="UP001562425">
    <property type="component" value="Unassembled WGS sequence"/>
</dbReference>
<dbReference type="PANTHER" id="PTHR12480">
    <property type="entry name" value="ARGININE DEMETHYLASE AND LYSYL-HYDROXYLASE JMJD"/>
    <property type="match status" value="1"/>
</dbReference>
<dbReference type="Pfam" id="PF02373">
    <property type="entry name" value="JmjC"/>
    <property type="match status" value="1"/>
</dbReference>
<dbReference type="FunFam" id="2.60.120.650:FF:000010">
    <property type="entry name" value="bifunctional arginine demethylase and lysyl-hydroxylase JMJD6 isoform X2"/>
    <property type="match status" value="1"/>
</dbReference>
<dbReference type="PANTHER" id="PTHR12480:SF32">
    <property type="entry name" value="BIFUNCTIONAL ARGININE DEMETHYLASE AND LYSYL-HYDROXYLASE JMJD6"/>
    <property type="match status" value="1"/>
</dbReference>